<dbReference type="GO" id="GO:0009099">
    <property type="term" value="P:L-valine biosynthetic process"/>
    <property type="evidence" value="ECO:0007669"/>
    <property type="project" value="UniProtKB-UniPathway"/>
</dbReference>
<evidence type="ECO:0000256" key="4">
    <source>
        <dbReference type="ARBA" id="ARBA00005072"/>
    </source>
</evidence>
<dbReference type="Gene3D" id="3.30.470.10">
    <property type="match status" value="1"/>
</dbReference>
<keyword evidence="10 17" id="KW-0100">Branched-chain amino acid biosynthesis</keyword>
<dbReference type="Gene3D" id="3.20.10.10">
    <property type="entry name" value="D-amino Acid Aminotransferase, subunit A, domain 2"/>
    <property type="match status" value="1"/>
</dbReference>
<dbReference type="GO" id="GO:0052655">
    <property type="term" value="F:L-valine-2-oxoglutarate transaminase activity"/>
    <property type="evidence" value="ECO:0007669"/>
    <property type="project" value="RHEA"/>
</dbReference>
<keyword evidence="8 17" id="KW-0808">Transferase</keyword>
<dbReference type="UniPathway" id="UPA00049">
    <property type="reaction ID" value="UER00062"/>
</dbReference>
<proteinExistence type="inferred from homology"/>
<dbReference type="PROSITE" id="PS00770">
    <property type="entry name" value="AA_TRANSFER_CLASS_4"/>
    <property type="match status" value="1"/>
</dbReference>
<dbReference type="GO" id="GO:0009098">
    <property type="term" value="P:L-leucine biosynthetic process"/>
    <property type="evidence" value="ECO:0007669"/>
    <property type="project" value="UniProtKB-UniPathway"/>
</dbReference>
<feature type="modified residue" description="N6-(pyridoxal phosphate)lysine" evidence="14">
    <location>
        <position position="233"/>
    </location>
</feature>
<gene>
    <name evidence="19" type="ORF">DFR56_104172</name>
</gene>
<evidence type="ECO:0000256" key="7">
    <source>
        <dbReference type="ARBA" id="ARBA00022605"/>
    </source>
</evidence>
<dbReference type="EC" id="2.6.1.42" evidence="17"/>
<evidence type="ECO:0000256" key="10">
    <source>
        <dbReference type="ARBA" id="ARBA00023304"/>
    </source>
</evidence>
<dbReference type="UniPathway" id="UPA00048">
    <property type="reaction ID" value="UER00073"/>
</dbReference>
<keyword evidence="9 16" id="KW-0663">Pyridoxal phosphate</keyword>
<evidence type="ECO:0000313" key="20">
    <source>
        <dbReference type="Proteomes" id="UP000247978"/>
    </source>
</evidence>
<reference evidence="19 20" key="1">
    <citation type="submission" date="2018-05" db="EMBL/GenBank/DDBJ databases">
        <title>Genomic Encyclopedia of Type Strains, Phase IV (KMG-IV): sequencing the most valuable type-strain genomes for metagenomic binning, comparative biology and taxonomic classification.</title>
        <authorList>
            <person name="Goeker M."/>
        </authorList>
    </citation>
    <scope>NUCLEOTIDE SEQUENCE [LARGE SCALE GENOMIC DNA]</scope>
    <source>
        <strain evidence="19 20">DSM 28556</strain>
    </source>
</reference>
<evidence type="ECO:0000256" key="14">
    <source>
        <dbReference type="PIRSR" id="PIRSR006468-1"/>
    </source>
</evidence>
<dbReference type="PIRSF" id="PIRSF006468">
    <property type="entry name" value="BCAT1"/>
    <property type="match status" value="1"/>
</dbReference>
<accession>A0A2V3W4P4</accession>
<dbReference type="InterPro" id="IPR043131">
    <property type="entry name" value="BCAT-like_N"/>
</dbReference>
<evidence type="ECO:0000256" key="16">
    <source>
        <dbReference type="RuleBase" id="RU004516"/>
    </source>
</evidence>
<evidence type="ECO:0000256" key="6">
    <source>
        <dbReference type="ARBA" id="ARBA00022576"/>
    </source>
</evidence>
<dbReference type="Proteomes" id="UP000247978">
    <property type="component" value="Unassembled WGS sequence"/>
</dbReference>
<dbReference type="Pfam" id="PF01063">
    <property type="entry name" value="Aminotran_4"/>
    <property type="match status" value="1"/>
</dbReference>
<evidence type="ECO:0000313" key="19">
    <source>
        <dbReference type="EMBL" id="PXW88021.1"/>
    </source>
</evidence>
<evidence type="ECO:0000256" key="3">
    <source>
        <dbReference type="ARBA" id="ARBA00004931"/>
    </source>
</evidence>
<organism evidence="19 20">
    <name type="scientific">Pseudogracilibacillus auburnensis</name>
    <dbReference type="NCBI Taxonomy" id="1494959"/>
    <lineage>
        <taxon>Bacteria</taxon>
        <taxon>Bacillati</taxon>
        <taxon>Bacillota</taxon>
        <taxon>Bacilli</taxon>
        <taxon>Bacillales</taxon>
        <taxon>Bacillaceae</taxon>
        <taxon>Pseudogracilibacillus</taxon>
    </lineage>
</organism>
<comment type="catalytic activity">
    <reaction evidence="12 17">
        <text>L-isoleucine + 2-oxoglutarate = (S)-3-methyl-2-oxopentanoate + L-glutamate</text>
        <dbReference type="Rhea" id="RHEA:24801"/>
        <dbReference type="ChEBI" id="CHEBI:16810"/>
        <dbReference type="ChEBI" id="CHEBI:29985"/>
        <dbReference type="ChEBI" id="CHEBI:35146"/>
        <dbReference type="ChEBI" id="CHEBI:58045"/>
        <dbReference type="EC" id="2.6.1.42"/>
    </reaction>
</comment>
<comment type="pathway">
    <text evidence="2 18">Amino-acid biosynthesis; L-isoleucine biosynthesis; L-isoleucine from 2-oxobutanoate: step 4/4.</text>
</comment>
<evidence type="ECO:0000256" key="15">
    <source>
        <dbReference type="RuleBase" id="RU004106"/>
    </source>
</evidence>
<dbReference type="NCBIfam" id="TIGR01123">
    <property type="entry name" value="ilvE_II"/>
    <property type="match status" value="1"/>
</dbReference>
<dbReference type="PANTHER" id="PTHR11825:SF44">
    <property type="entry name" value="BRANCHED-CHAIN-AMINO-ACID AMINOTRANSFERASE"/>
    <property type="match status" value="1"/>
</dbReference>
<comment type="similarity">
    <text evidence="5 15">Belongs to the class-IV pyridoxal-phosphate-dependent aminotransferase family.</text>
</comment>
<keyword evidence="20" id="KW-1185">Reference proteome</keyword>
<comment type="pathway">
    <text evidence="3 18">Amino-acid biosynthesis; L-valine biosynthesis; L-valine from pyruvate: step 4/4.</text>
</comment>
<evidence type="ECO:0000256" key="11">
    <source>
        <dbReference type="ARBA" id="ARBA00048212"/>
    </source>
</evidence>
<dbReference type="InterPro" id="IPR033939">
    <property type="entry name" value="BCAT_family"/>
</dbReference>
<dbReference type="InterPro" id="IPR043132">
    <property type="entry name" value="BCAT-like_C"/>
</dbReference>
<evidence type="ECO:0000256" key="2">
    <source>
        <dbReference type="ARBA" id="ARBA00004824"/>
    </source>
</evidence>
<comment type="pathway">
    <text evidence="4 18">Amino-acid biosynthesis; L-leucine biosynthesis; L-leucine from 3-methyl-2-oxobutanoate: step 4/4.</text>
</comment>
<comment type="catalytic activity">
    <reaction evidence="13 17">
        <text>L-leucine + 2-oxoglutarate = 4-methyl-2-oxopentanoate + L-glutamate</text>
        <dbReference type="Rhea" id="RHEA:18321"/>
        <dbReference type="ChEBI" id="CHEBI:16810"/>
        <dbReference type="ChEBI" id="CHEBI:17865"/>
        <dbReference type="ChEBI" id="CHEBI:29985"/>
        <dbReference type="ChEBI" id="CHEBI:57427"/>
        <dbReference type="EC" id="2.6.1.42"/>
    </reaction>
</comment>
<dbReference type="InterPro" id="IPR001544">
    <property type="entry name" value="Aminotrans_IV"/>
</dbReference>
<protein>
    <recommendedName>
        <fullName evidence="17">Branched-chain-amino-acid aminotransferase</fullName>
        <ecNumber evidence="17">2.6.1.42</ecNumber>
    </recommendedName>
</protein>
<evidence type="ECO:0000256" key="13">
    <source>
        <dbReference type="ARBA" id="ARBA00049229"/>
    </source>
</evidence>
<dbReference type="GO" id="GO:0052656">
    <property type="term" value="F:L-isoleucine-2-oxoglutarate transaminase activity"/>
    <property type="evidence" value="ECO:0007669"/>
    <property type="project" value="RHEA"/>
</dbReference>
<dbReference type="InterPro" id="IPR018300">
    <property type="entry name" value="Aminotrans_IV_CS"/>
</dbReference>
<dbReference type="UniPathway" id="UPA00047">
    <property type="reaction ID" value="UER00058"/>
</dbReference>
<name>A0A2V3W4P4_9BACI</name>
<keyword evidence="6 17" id="KW-0032">Aminotransferase</keyword>
<comment type="catalytic activity">
    <reaction evidence="11 17">
        <text>L-valine + 2-oxoglutarate = 3-methyl-2-oxobutanoate + L-glutamate</text>
        <dbReference type="Rhea" id="RHEA:24813"/>
        <dbReference type="ChEBI" id="CHEBI:11851"/>
        <dbReference type="ChEBI" id="CHEBI:16810"/>
        <dbReference type="ChEBI" id="CHEBI:29985"/>
        <dbReference type="ChEBI" id="CHEBI:57762"/>
        <dbReference type="EC" id="2.6.1.42"/>
    </reaction>
</comment>
<evidence type="ECO:0000256" key="9">
    <source>
        <dbReference type="ARBA" id="ARBA00022898"/>
    </source>
</evidence>
<dbReference type="AlphaFoldDB" id="A0A2V3W4P4"/>
<evidence type="ECO:0000256" key="18">
    <source>
        <dbReference type="RuleBase" id="RU004519"/>
    </source>
</evidence>
<evidence type="ECO:0000256" key="8">
    <source>
        <dbReference type="ARBA" id="ARBA00022679"/>
    </source>
</evidence>
<dbReference type="InterPro" id="IPR005786">
    <property type="entry name" value="B_amino_transII"/>
</dbReference>
<dbReference type="PANTHER" id="PTHR11825">
    <property type="entry name" value="SUBGROUP IIII AMINOTRANSFERASE"/>
    <property type="match status" value="1"/>
</dbReference>
<dbReference type="GO" id="GO:0052654">
    <property type="term" value="F:L-leucine-2-oxoglutarate transaminase activity"/>
    <property type="evidence" value="ECO:0007669"/>
    <property type="project" value="RHEA"/>
</dbReference>
<keyword evidence="7 17" id="KW-0028">Amino-acid biosynthesis</keyword>
<sequence length="395" mass="44142">MIQKYVCFHLLLHTNEAISVIIEKENVHIMTEGDRTMKVQTIKVELAETLKAKPNGAHLDFGTIFTDHMFLMDYKEGEGWYDPRIVPYQSLTLDPAAIIFHYGQTVFEGLKAYITEGGEVQLFRPEKNFERLNHSNDRLCIPHIDEQFALEALKQLVEIEKDWIPTEEGTSLYIRPFIIATEPYLGVAPSKQYKLMIILSPVGAYYKEGINPVKIAVENQYVRAVLGGTGEAKTAGNYAASLMAQEVVSKDGFAQVLWLDGVEKKYIEEVGSMNVFFKINGEIITPALNGSILQGVTRDSVIQLLKHWGLPVVERRIAMAEIAEAYESGTLEEAFGTGTAAVISPIGQLTWEEKDLIINDGKTGEISKKLYDTLTGIQYGKVEDPFGWTVKVGSN</sequence>
<dbReference type="NCBIfam" id="NF009897">
    <property type="entry name" value="PRK13357.1"/>
    <property type="match status" value="1"/>
</dbReference>
<dbReference type="InterPro" id="IPR036038">
    <property type="entry name" value="Aminotransferase-like"/>
</dbReference>
<dbReference type="GO" id="GO:0009097">
    <property type="term" value="P:isoleucine biosynthetic process"/>
    <property type="evidence" value="ECO:0007669"/>
    <property type="project" value="UniProtKB-UniPathway"/>
</dbReference>
<comment type="caution">
    <text evidence="19">The sequence shown here is derived from an EMBL/GenBank/DDBJ whole genome shotgun (WGS) entry which is preliminary data.</text>
</comment>
<evidence type="ECO:0000256" key="1">
    <source>
        <dbReference type="ARBA" id="ARBA00001933"/>
    </source>
</evidence>
<dbReference type="EMBL" id="QJJQ01000004">
    <property type="protein sequence ID" value="PXW88021.1"/>
    <property type="molecule type" value="Genomic_DNA"/>
</dbReference>
<evidence type="ECO:0000256" key="5">
    <source>
        <dbReference type="ARBA" id="ARBA00009320"/>
    </source>
</evidence>
<dbReference type="CDD" id="cd01557">
    <property type="entry name" value="BCAT_beta_family"/>
    <property type="match status" value="1"/>
</dbReference>
<dbReference type="SUPFAM" id="SSF56752">
    <property type="entry name" value="D-aminoacid aminotransferase-like PLP-dependent enzymes"/>
    <property type="match status" value="1"/>
</dbReference>
<evidence type="ECO:0000256" key="17">
    <source>
        <dbReference type="RuleBase" id="RU004517"/>
    </source>
</evidence>
<comment type="cofactor">
    <cofactor evidence="1 16">
        <name>pyridoxal 5'-phosphate</name>
        <dbReference type="ChEBI" id="CHEBI:597326"/>
    </cofactor>
</comment>
<evidence type="ECO:0000256" key="12">
    <source>
        <dbReference type="ARBA" id="ARBA00048798"/>
    </source>
</evidence>